<evidence type="ECO:0000313" key="3">
    <source>
        <dbReference type="Proteomes" id="UP000255529"/>
    </source>
</evidence>
<dbReference type="CDD" id="cd06529">
    <property type="entry name" value="S24_LexA-like"/>
    <property type="match status" value="1"/>
</dbReference>
<feature type="domain" description="HTH cro/C1-type" evidence="1">
    <location>
        <begin position="31"/>
        <end position="73"/>
    </location>
</feature>
<protein>
    <submittedName>
        <fullName evidence="2">Uncharacterized HTH-type transcriptional regulator CBU_1416</fullName>
    </submittedName>
</protein>
<proteinExistence type="predicted"/>
<accession>A0A380AHF3</accession>
<dbReference type="InterPro" id="IPR001387">
    <property type="entry name" value="Cro/C1-type_HTH"/>
</dbReference>
<dbReference type="InterPro" id="IPR010982">
    <property type="entry name" value="Lambda_DNA-bd_dom_sf"/>
</dbReference>
<dbReference type="SUPFAM" id="SSF51306">
    <property type="entry name" value="LexA/Signal peptidase"/>
    <property type="match status" value="1"/>
</dbReference>
<dbReference type="SUPFAM" id="SSF47413">
    <property type="entry name" value="lambda repressor-like DNA-binding domains"/>
    <property type="match status" value="1"/>
</dbReference>
<dbReference type="CDD" id="cd00093">
    <property type="entry name" value="HTH_XRE"/>
    <property type="match status" value="1"/>
</dbReference>
<evidence type="ECO:0000313" key="2">
    <source>
        <dbReference type="EMBL" id="SUI81070.1"/>
    </source>
</evidence>
<dbReference type="PANTHER" id="PTHR33516">
    <property type="entry name" value="LEXA REPRESSOR"/>
    <property type="match status" value="1"/>
</dbReference>
<dbReference type="AlphaFoldDB" id="A0A380AHF3"/>
<organism evidence="2 3">
    <name type="scientific">Serratia quinivorans</name>
    <dbReference type="NCBI Taxonomy" id="137545"/>
    <lineage>
        <taxon>Bacteria</taxon>
        <taxon>Pseudomonadati</taxon>
        <taxon>Pseudomonadota</taxon>
        <taxon>Gammaproteobacteria</taxon>
        <taxon>Enterobacterales</taxon>
        <taxon>Yersiniaceae</taxon>
        <taxon>Serratia</taxon>
    </lineage>
</organism>
<dbReference type="Gene3D" id="1.10.260.40">
    <property type="entry name" value="lambda repressor-like DNA-binding domains"/>
    <property type="match status" value="1"/>
</dbReference>
<gene>
    <name evidence="2" type="ORF">NCTC11544_04245</name>
</gene>
<dbReference type="EMBL" id="UGYN01000002">
    <property type="protein sequence ID" value="SUI81070.1"/>
    <property type="molecule type" value="Genomic_DNA"/>
</dbReference>
<dbReference type="Proteomes" id="UP000255529">
    <property type="component" value="Unassembled WGS sequence"/>
</dbReference>
<dbReference type="InterPro" id="IPR050077">
    <property type="entry name" value="LexA_repressor"/>
</dbReference>
<dbReference type="PROSITE" id="PS50943">
    <property type="entry name" value="HTH_CROC1"/>
    <property type="match status" value="1"/>
</dbReference>
<evidence type="ECO:0000259" key="1">
    <source>
        <dbReference type="PROSITE" id="PS50943"/>
    </source>
</evidence>
<dbReference type="GO" id="GO:0003677">
    <property type="term" value="F:DNA binding"/>
    <property type="evidence" value="ECO:0007669"/>
    <property type="project" value="InterPro"/>
</dbReference>
<dbReference type="Pfam" id="PF01381">
    <property type="entry name" value="HTH_3"/>
    <property type="match status" value="1"/>
</dbReference>
<dbReference type="PANTHER" id="PTHR33516:SF2">
    <property type="entry name" value="LEXA REPRESSOR-RELATED"/>
    <property type="match status" value="1"/>
</dbReference>
<sequence length="227" mass="25157">MVHSDKLREDFARRLAQASKNIGLDDHGRGAAIARALGVTSKATSKWFNAESMPRPDKMAELAKYLRVDLAWLQLGIGEEKNSNQLVAGREAGHKYEYPLFSASSAAEDEKANDDLTNNDSIKWISSTIQASPRGFWMVVKNDSMVVNNAKPSFPEGMLILVDPNEEVIPGDFCVAKFDGDTEVTFRKLISEAGEKLLKPLNPAYSIKPFNENCQIIGKVINAIWEL</sequence>
<reference evidence="2 3" key="1">
    <citation type="submission" date="2018-06" db="EMBL/GenBank/DDBJ databases">
        <authorList>
            <consortium name="Pathogen Informatics"/>
            <person name="Doyle S."/>
        </authorList>
    </citation>
    <scope>NUCLEOTIDE SEQUENCE [LARGE SCALE GENOMIC DNA]</scope>
    <source>
        <strain evidence="2 3">NCTC11544</strain>
    </source>
</reference>
<dbReference type="Pfam" id="PF00717">
    <property type="entry name" value="Peptidase_S24"/>
    <property type="match status" value="1"/>
</dbReference>
<name>A0A380AHF3_9GAMM</name>
<dbReference type="Gene3D" id="2.10.109.10">
    <property type="entry name" value="Umud Fragment, subunit A"/>
    <property type="match status" value="1"/>
</dbReference>
<dbReference type="InterPro" id="IPR039418">
    <property type="entry name" value="LexA-like"/>
</dbReference>
<dbReference type="InterPro" id="IPR036286">
    <property type="entry name" value="LexA/Signal_pep-like_sf"/>
</dbReference>
<dbReference type="InterPro" id="IPR015927">
    <property type="entry name" value="Peptidase_S24_S26A/B/C"/>
</dbReference>